<accession>A0A178TQY9</accession>
<gene>
    <name evidence="1" type="ORF">TAF16_0231</name>
</gene>
<dbReference type="EMBL" id="LUCQ01000018">
    <property type="protein sequence ID" value="OAO82611.1"/>
    <property type="molecule type" value="Genomic_DNA"/>
</dbReference>
<dbReference type="Proteomes" id="UP000078336">
    <property type="component" value="Unassembled WGS sequence"/>
</dbReference>
<evidence type="ECO:0000313" key="1">
    <source>
        <dbReference type="EMBL" id="OAO82611.1"/>
    </source>
</evidence>
<dbReference type="PATRIC" id="fig|33934.7.peg.1710"/>
<reference evidence="1 2" key="1">
    <citation type="submission" date="2016-03" db="EMBL/GenBank/DDBJ databases">
        <title>Spore heat resistance.</title>
        <authorList>
            <person name="Boekhorst J."/>
            <person name="Berendsen E.M."/>
            <person name="Wells-Bennik M.H."/>
            <person name="Kuipers O.P."/>
        </authorList>
    </citation>
    <scope>NUCLEOTIDE SEQUENCE [LARGE SCALE GENOMIC DNA]</scope>
    <source>
        <strain evidence="1 2">AF16</strain>
    </source>
</reference>
<dbReference type="OrthoDB" id="1938795at2"/>
<dbReference type="AlphaFoldDB" id="A0A178TQY9"/>
<keyword evidence="2" id="KW-1185">Reference proteome</keyword>
<name>A0A178TQY9_9BACL</name>
<proteinExistence type="predicted"/>
<protein>
    <submittedName>
        <fullName evidence="1">Uncharacterized protein</fullName>
    </submittedName>
</protein>
<evidence type="ECO:0000313" key="2">
    <source>
        <dbReference type="Proteomes" id="UP000078336"/>
    </source>
</evidence>
<sequence length="378" mass="45162">MNGENQQTVNVSNISAGQIFKNYKELCNALGEPIKTGNAKNAQLKEWSRNFSYERQGHKFIISEIYNTPKEKEDKRSEGHNETPYIHIIEKLIIDLLAQNKNGKVSLSKNLLLKELKMINRNYIHYKNKRYKLSDFTGITKIHIDEFYDVTDGTLTRNLERALKKLENRALIFWERKMKVCFVNVDVEYDENLNIKTRREVNENEYGDEEITYIPTIPYIYTIHREATDEEIRIIKYAEEQILKKYNCEFLTDIYKKGIAEKFFKEVQEIIFNKAHIAYYYQAYEIIYTYKSIENFKEKINDMQLDFEERKELQSNLNNSVSERLVTNAQKRNEQAKEIDLKQIKHRKRWLMALRQNNDYLSNTEKLVNILIKDDNKL</sequence>
<dbReference type="RefSeq" id="WP_064213921.1">
    <property type="nucleotide sequence ID" value="NZ_LUCQ01000018.1"/>
</dbReference>
<comment type="caution">
    <text evidence="1">The sequence shown here is derived from an EMBL/GenBank/DDBJ whole genome shotgun (WGS) entry which is preliminary data.</text>
</comment>
<organism evidence="1 2">
    <name type="scientific">Anoxybacillus flavithermus</name>
    <dbReference type="NCBI Taxonomy" id="33934"/>
    <lineage>
        <taxon>Bacteria</taxon>
        <taxon>Bacillati</taxon>
        <taxon>Bacillota</taxon>
        <taxon>Bacilli</taxon>
        <taxon>Bacillales</taxon>
        <taxon>Anoxybacillaceae</taxon>
        <taxon>Anoxybacillus</taxon>
    </lineage>
</organism>